<dbReference type="AlphaFoldDB" id="A0A5R9K7P3"/>
<feature type="transmembrane region" description="Helical" evidence="1">
    <location>
        <begin position="271"/>
        <end position="292"/>
    </location>
</feature>
<feature type="transmembrane region" description="Helical" evidence="1">
    <location>
        <begin position="234"/>
        <end position="251"/>
    </location>
</feature>
<feature type="transmembrane region" description="Helical" evidence="1">
    <location>
        <begin position="177"/>
        <end position="199"/>
    </location>
</feature>
<dbReference type="OrthoDB" id="629890at2"/>
<feature type="transmembrane region" description="Helical" evidence="1">
    <location>
        <begin position="420"/>
        <end position="438"/>
    </location>
</feature>
<feature type="transmembrane region" description="Helical" evidence="1">
    <location>
        <begin position="30"/>
        <end position="49"/>
    </location>
</feature>
<evidence type="ECO:0000256" key="1">
    <source>
        <dbReference type="SAM" id="Phobius"/>
    </source>
</evidence>
<protein>
    <recommendedName>
        <fullName evidence="4">Glycosyltransferase RgtA/B/C/D-like domain-containing protein</fullName>
    </recommendedName>
</protein>
<keyword evidence="1" id="KW-0812">Transmembrane</keyword>
<feature type="transmembrane region" description="Helical" evidence="1">
    <location>
        <begin position="363"/>
        <end position="381"/>
    </location>
</feature>
<proteinExistence type="predicted"/>
<evidence type="ECO:0008006" key="4">
    <source>
        <dbReference type="Google" id="ProtNLM"/>
    </source>
</evidence>
<name>A0A5R9K7P3_9BACT</name>
<evidence type="ECO:0000313" key="3">
    <source>
        <dbReference type="Proteomes" id="UP000309788"/>
    </source>
</evidence>
<keyword evidence="1" id="KW-1133">Transmembrane helix</keyword>
<sequence>MLFICILLLQFLAGFGIVDRFPVLTRLAQKISLSILTGFFLSTLAVYVLEILHFPISTFSVLTANVLLAASVNYHPAKLIRSLKLLVIKENVSIQIYEIIFLTAIAYLLFFSFWRTYSIPVTPYDSIVGIDLVARRALKESHIVSSLFFREDFRPYLSTQPYYAPFTMLMQIIYRSVGLPFGQVWLGLLTVCFFVFAYSKMCEKVHPIIAGFCILLLLCAPELYAYTFLLQTDFSNAVFFAIGMIFTVNFLRSRNLQHFTLAAIFMSAACWTRTETIIIVAAIALILAILLYSELKFRAIQLACIYLAASAASTFLWNVIFFKFYFPVTPQVKEQIIWKGLYSYEKTSTIFHGMNFFLFSMDYWGFTLYLFILLWLINFFISRNGKAWANLGWPLLIYICFFVMLHHFSLMNIEYTFRRGVMKFLLVMCLLTSEFPILNKRFAFSQKS</sequence>
<gene>
    <name evidence="2" type="ORF">FEM55_20430</name>
</gene>
<feature type="transmembrane region" description="Helical" evidence="1">
    <location>
        <begin position="205"/>
        <end position="227"/>
    </location>
</feature>
<comment type="caution">
    <text evidence="2">The sequence shown here is derived from an EMBL/GenBank/DDBJ whole genome shotgun (WGS) entry which is preliminary data.</text>
</comment>
<keyword evidence="1" id="KW-0472">Membrane</keyword>
<dbReference type="Proteomes" id="UP000309788">
    <property type="component" value="Unassembled WGS sequence"/>
</dbReference>
<feature type="transmembrane region" description="Helical" evidence="1">
    <location>
        <begin position="388"/>
        <end position="408"/>
    </location>
</feature>
<feature type="transmembrane region" description="Helical" evidence="1">
    <location>
        <begin position="94"/>
        <end position="114"/>
    </location>
</feature>
<evidence type="ECO:0000313" key="2">
    <source>
        <dbReference type="EMBL" id="TLU89898.1"/>
    </source>
</evidence>
<dbReference type="RefSeq" id="WP_138283250.1">
    <property type="nucleotide sequence ID" value="NZ_BMGE01000006.1"/>
</dbReference>
<reference evidence="2 3" key="1">
    <citation type="submission" date="2019-05" db="EMBL/GenBank/DDBJ databases">
        <authorList>
            <person name="Qu J.-H."/>
        </authorList>
    </citation>
    <scope>NUCLEOTIDE SEQUENCE [LARGE SCALE GENOMIC DNA]</scope>
    <source>
        <strain evidence="2 3">Z12</strain>
    </source>
</reference>
<accession>A0A5R9K7P3</accession>
<feature type="transmembrane region" description="Helical" evidence="1">
    <location>
        <begin position="304"/>
        <end position="326"/>
    </location>
</feature>
<organism evidence="2 3">
    <name type="scientific">Dyadobacter sediminis</name>
    <dbReference type="NCBI Taxonomy" id="1493691"/>
    <lineage>
        <taxon>Bacteria</taxon>
        <taxon>Pseudomonadati</taxon>
        <taxon>Bacteroidota</taxon>
        <taxon>Cytophagia</taxon>
        <taxon>Cytophagales</taxon>
        <taxon>Spirosomataceae</taxon>
        <taxon>Dyadobacter</taxon>
    </lineage>
</organism>
<keyword evidence="3" id="KW-1185">Reference proteome</keyword>
<dbReference type="EMBL" id="VCEI01000029">
    <property type="protein sequence ID" value="TLU89898.1"/>
    <property type="molecule type" value="Genomic_DNA"/>
</dbReference>